<feature type="domain" description="SGNH hydrolase-type esterase" evidence="1">
    <location>
        <begin position="137"/>
        <end position="277"/>
    </location>
</feature>
<comment type="caution">
    <text evidence="2">The sequence shown here is derived from an EMBL/GenBank/DDBJ whole genome shotgun (WGS) entry which is preliminary data.</text>
</comment>
<dbReference type="SUPFAM" id="SSF52266">
    <property type="entry name" value="SGNH hydrolase"/>
    <property type="match status" value="1"/>
</dbReference>
<dbReference type="AlphaFoldDB" id="A0A850R1M6"/>
<organism evidence="2 3">
    <name type="scientific">Bombilactobacillus apium</name>
    <dbReference type="NCBI Taxonomy" id="2675299"/>
    <lineage>
        <taxon>Bacteria</taxon>
        <taxon>Bacillati</taxon>
        <taxon>Bacillota</taxon>
        <taxon>Bacilli</taxon>
        <taxon>Lactobacillales</taxon>
        <taxon>Lactobacillaceae</taxon>
        <taxon>Bombilactobacillus</taxon>
    </lineage>
</organism>
<accession>A0A850R1M6</accession>
<dbReference type="PANTHER" id="PTHR37834:SF2">
    <property type="entry name" value="ESTERASE, SGNH HYDROLASE-TYPE"/>
    <property type="match status" value="1"/>
</dbReference>
<keyword evidence="3" id="KW-1185">Reference proteome</keyword>
<evidence type="ECO:0000259" key="1">
    <source>
        <dbReference type="Pfam" id="PF13472"/>
    </source>
</evidence>
<dbReference type="InterPro" id="IPR052762">
    <property type="entry name" value="PCW_deacetylase/CE"/>
</dbReference>
<dbReference type="Gene3D" id="3.40.50.1110">
    <property type="entry name" value="SGNH hydrolase"/>
    <property type="match status" value="1"/>
</dbReference>
<dbReference type="PANTHER" id="PTHR37834">
    <property type="entry name" value="GDSL-LIKE LIPASE/ACYLHYDROLASE DOMAIN PROTEIN (AFU_ORTHOLOGUE AFUA_2G00620)"/>
    <property type="match status" value="1"/>
</dbReference>
<gene>
    <name evidence="2" type="ORF">HU830_03585</name>
</gene>
<evidence type="ECO:0000313" key="2">
    <source>
        <dbReference type="EMBL" id="NVY96260.1"/>
    </source>
</evidence>
<name>A0A850R1M6_9LACO</name>
<proteinExistence type="predicted"/>
<dbReference type="Proteomes" id="UP000563523">
    <property type="component" value="Unassembled WGS sequence"/>
</dbReference>
<dbReference type="EMBL" id="JABZEC010000003">
    <property type="protein sequence ID" value="NVY96260.1"/>
    <property type="molecule type" value="Genomic_DNA"/>
</dbReference>
<protein>
    <submittedName>
        <fullName evidence="2">Endoglucanase</fullName>
    </submittedName>
</protein>
<dbReference type="InterPro" id="IPR036514">
    <property type="entry name" value="SGNH_hydro_sf"/>
</dbReference>
<sequence length="318" mass="35215">MNLKQVDANCDFPVHLSGRWAQTEHGAYTTNLGAQLWTQIEQSSQVTFNFSSAANNAGVWLAYQVDDQPMQRCDLTQMPLTLTFESDKTHLVQIFYSGNTIQDNVWKRHEGLYFDGLTLDPQGKAQPVQPDGPALTFIGDSITAGSWLHGKTAGRDYCAENNYAAQIARRLNCEDLRIAYPGAGIVQPGTGGVPVAGQFFQEVAAGYPWKPQVSAAVIINLGTTDKKVNELEFRAQWEHFLQQIRLAYPKTPLIVLVPFSQRHAAVIREEAAEYPQTQIIETAAWPISYTDGLHPDAAGTKVIVERLLPLVQEIFAGK</sequence>
<dbReference type="RefSeq" id="WP_176942430.1">
    <property type="nucleotide sequence ID" value="NZ_JABZEC010000003.1"/>
</dbReference>
<dbReference type="InterPro" id="IPR013830">
    <property type="entry name" value="SGNH_hydro"/>
</dbReference>
<evidence type="ECO:0000313" key="3">
    <source>
        <dbReference type="Proteomes" id="UP000563523"/>
    </source>
</evidence>
<dbReference type="Pfam" id="PF13472">
    <property type="entry name" value="Lipase_GDSL_2"/>
    <property type="match status" value="1"/>
</dbReference>
<reference evidence="2 3" key="1">
    <citation type="submission" date="2020-06" db="EMBL/GenBank/DDBJ databases">
        <authorList>
            <person name="Kang J."/>
        </authorList>
    </citation>
    <scope>NUCLEOTIDE SEQUENCE [LARGE SCALE GENOMIC DNA]</scope>
    <source>
        <strain evidence="2 3">DCY120</strain>
    </source>
</reference>